<dbReference type="Proteomes" id="UP000186106">
    <property type="component" value="Unassembled WGS sequence"/>
</dbReference>
<sequence>MNITETLRKVVHSNNYWKHSDFLSVMETLSSHYDIDIEIDSEKIAVIVLENKTIGYTCLNYPMIFIENKYASQVRNVLHTFNDVEYIIVDMISHQYLSVDSDIYNSYFDYMENLNAFSAEDFYFYNVT</sequence>
<gene>
    <name evidence="1" type="ORF">EG359_00155</name>
    <name evidence="2" type="ORF">SAMN05421768_104416</name>
</gene>
<dbReference type="AlphaFoldDB" id="A0A1N7IEW2"/>
<dbReference type="RefSeq" id="WP_076354189.1">
    <property type="nucleotide sequence ID" value="NZ_CP033926.1"/>
</dbReference>
<reference evidence="2 3" key="1">
    <citation type="submission" date="2017-01" db="EMBL/GenBank/DDBJ databases">
        <authorList>
            <person name="Mah S.A."/>
            <person name="Swanson W.J."/>
            <person name="Moy G.W."/>
            <person name="Vacquier V.D."/>
        </authorList>
    </citation>
    <scope>NUCLEOTIDE SEQUENCE [LARGE SCALE GENOMIC DNA]</scope>
    <source>
        <strain evidence="2 3">DSM 16927</strain>
    </source>
</reference>
<dbReference type="OrthoDB" id="798926at2"/>
<reference evidence="1 4" key="2">
    <citation type="submission" date="2018-11" db="EMBL/GenBank/DDBJ databases">
        <title>Proposal to divide the Flavobacteriaceae and reorganize its genera based on Amino Acid Identity values calculated from whole genome sequences.</title>
        <authorList>
            <person name="Nicholson A.C."/>
            <person name="Gulvik C.A."/>
            <person name="Whitney A.M."/>
            <person name="Humrighouse B.W."/>
            <person name="Bell M."/>
            <person name="Holmes B."/>
            <person name="Steigerwalt A.G."/>
            <person name="Villarma A."/>
            <person name="Sheth M."/>
            <person name="Batra D."/>
            <person name="Pryor J."/>
            <person name="Bernardet J.-F."/>
            <person name="Hugo C."/>
            <person name="Kampfer P."/>
            <person name="Newman J."/>
            <person name="McQuiston J.R."/>
        </authorList>
    </citation>
    <scope>NUCLEOTIDE SEQUENCE [LARGE SCALE GENOMIC DNA]</scope>
    <source>
        <strain evidence="1 4">DSM 16927</strain>
    </source>
</reference>
<dbReference type="EMBL" id="CP033926">
    <property type="protein sequence ID" value="AZA98116.1"/>
    <property type="molecule type" value="Genomic_DNA"/>
</dbReference>
<dbReference type="EMBL" id="FTNZ01000004">
    <property type="protein sequence ID" value="SIS35580.1"/>
    <property type="molecule type" value="Genomic_DNA"/>
</dbReference>
<evidence type="ECO:0000313" key="1">
    <source>
        <dbReference type="EMBL" id="AZA98116.1"/>
    </source>
</evidence>
<evidence type="ECO:0000313" key="2">
    <source>
        <dbReference type="EMBL" id="SIS35580.1"/>
    </source>
</evidence>
<organism evidence="2 3">
    <name type="scientific">Chryseobacterium joostei</name>
    <dbReference type="NCBI Taxonomy" id="112234"/>
    <lineage>
        <taxon>Bacteria</taxon>
        <taxon>Pseudomonadati</taxon>
        <taxon>Bacteroidota</taxon>
        <taxon>Flavobacteriia</taxon>
        <taxon>Flavobacteriales</taxon>
        <taxon>Weeksellaceae</taxon>
        <taxon>Chryseobacterium group</taxon>
        <taxon>Chryseobacterium</taxon>
    </lineage>
</organism>
<accession>A0A1N7IEW2</accession>
<evidence type="ECO:0000313" key="4">
    <source>
        <dbReference type="Proteomes" id="UP000279541"/>
    </source>
</evidence>
<dbReference type="KEGG" id="cjt:EG359_00155"/>
<dbReference type="Proteomes" id="UP000279541">
    <property type="component" value="Chromosome"/>
</dbReference>
<proteinExistence type="predicted"/>
<name>A0A1N7IEW2_9FLAO</name>
<evidence type="ECO:0000313" key="3">
    <source>
        <dbReference type="Proteomes" id="UP000186106"/>
    </source>
</evidence>
<protein>
    <submittedName>
        <fullName evidence="2">Uncharacterized protein</fullName>
    </submittedName>
</protein>
<dbReference type="STRING" id="112234.SAMN05421768_104416"/>
<keyword evidence="4" id="KW-1185">Reference proteome</keyword>